<evidence type="ECO:0000256" key="1">
    <source>
        <dbReference type="SAM" id="MobiDB-lite"/>
    </source>
</evidence>
<dbReference type="eggNOG" id="ENOG502T3K5">
    <property type="taxonomic scope" value="Eukaryota"/>
</dbReference>
<dbReference type="PANTHER" id="PTHR12044">
    <property type="entry name" value="BCL2 INTERACTING MEDIATOR OF CELL DEATH"/>
    <property type="match status" value="1"/>
</dbReference>
<dbReference type="Ensembl" id="ENSOCUT00000021066.3">
    <property type="protein sequence ID" value="ENSOCUP00000019180.2"/>
    <property type="gene ID" value="ENSOCUG00000025793.3"/>
</dbReference>
<dbReference type="PANTHER" id="PTHR12044:SF11">
    <property type="entry name" value="SLP ADAPTER AND CSK-INTERACTING MEMBRANE PROTEIN"/>
    <property type="match status" value="1"/>
</dbReference>
<dbReference type="GO" id="GO:0043235">
    <property type="term" value="C:receptor complex"/>
    <property type="evidence" value="ECO:0007669"/>
    <property type="project" value="Ensembl"/>
</dbReference>
<organism evidence="3 4">
    <name type="scientific">Oryctolagus cuniculus</name>
    <name type="common">Rabbit</name>
    <dbReference type="NCBI Taxonomy" id="9986"/>
    <lineage>
        <taxon>Eukaryota</taxon>
        <taxon>Metazoa</taxon>
        <taxon>Chordata</taxon>
        <taxon>Craniata</taxon>
        <taxon>Vertebrata</taxon>
        <taxon>Euteleostomi</taxon>
        <taxon>Mammalia</taxon>
        <taxon>Eutheria</taxon>
        <taxon>Euarchontoglires</taxon>
        <taxon>Glires</taxon>
        <taxon>Lagomorpha</taxon>
        <taxon>Leporidae</taxon>
        <taxon>Oryctolagus</taxon>
    </lineage>
</organism>
<dbReference type="Bgee" id="ENSOCUG00000025793">
    <property type="expression patterns" value="Expressed in liver and 14 other cell types or tissues"/>
</dbReference>
<reference evidence="3 4" key="1">
    <citation type="journal article" date="2011" name="Nature">
        <title>A high-resolution map of human evolutionary constraint using 29 mammals.</title>
        <authorList>
            <person name="Lindblad-Toh K."/>
            <person name="Garber M."/>
            <person name="Zuk O."/>
            <person name="Lin M.F."/>
            <person name="Parker B.J."/>
            <person name="Washietl S."/>
            <person name="Kheradpour P."/>
            <person name="Ernst J."/>
            <person name="Jordan G."/>
            <person name="Mauceli E."/>
            <person name="Ward L.D."/>
            <person name="Lowe C.B."/>
            <person name="Holloway A.K."/>
            <person name="Clamp M."/>
            <person name="Gnerre S."/>
            <person name="Alfoldi J."/>
            <person name="Beal K."/>
            <person name="Chang J."/>
            <person name="Clawson H."/>
            <person name="Cuff J."/>
            <person name="Di Palma F."/>
            <person name="Fitzgerald S."/>
            <person name="Flicek P."/>
            <person name="Guttman M."/>
            <person name="Hubisz M.J."/>
            <person name="Jaffe D.B."/>
            <person name="Jungreis I."/>
            <person name="Kent W.J."/>
            <person name="Kostka D."/>
            <person name="Lara M."/>
            <person name="Martins A.L."/>
            <person name="Massingham T."/>
            <person name="Moltke I."/>
            <person name="Raney B.J."/>
            <person name="Rasmussen M.D."/>
            <person name="Robinson J."/>
            <person name="Stark A."/>
            <person name="Vilella A.J."/>
            <person name="Wen J."/>
            <person name="Xie X."/>
            <person name="Zody M.C."/>
            <person name="Baldwin J."/>
            <person name="Bloom T."/>
            <person name="Chin C.W."/>
            <person name="Heiman D."/>
            <person name="Nicol R."/>
            <person name="Nusbaum C."/>
            <person name="Young S."/>
            <person name="Wilkinson J."/>
            <person name="Worley K.C."/>
            <person name="Kovar C.L."/>
            <person name="Muzny D.M."/>
            <person name="Gibbs R.A."/>
            <person name="Cree A."/>
            <person name="Dihn H.H."/>
            <person name="Fowler G."/>
            <person name="Jhangiani S."/>
            <person name="Joshi V."/>
            <person name="Lee S."/>
            <person name="Lewis L.R."/>
            <person name="Nazareth L.V."/>
            <person name="Okwuonu G."/>
            <person name="Santibanez J."/>
            <person name="Warren W.C."/>
            <person name="Mardis E.R."/>
            <person name="Weinstock G.M."/>
            <person name="Wilson R.K."/>
            <person name="Delehaunty K."/>
            <person name="Dooling D."/>
            <person name="Fronik C."/>
            <person name="Fulton L."/>
            <person name="Fulton B."/>
            <person name="Graves T."/>
            <person name="Minx P."/>
            <person name="Sodergren E."/>
            <person name="Birney E."/>
            <person name="Margulies E.H."/>
            <person name="Herrero J."/>
            <person name="Green E.D."/>
            <person name="Haussler D."/>
            <person name="Siepel A."/>
            <person name="Goldman N."/>
            <person name="Pollard K.S."/>
            <person name="Pedersen J.S."/>
            <person name="Lander E.S."/>
            <person name="Kellis M."/>
        </authorList>
    </citation>
    <scope>NUCLEOTIDE SEQUENCE [LARGE SCALE GENOMIC DNA]</scope>
    <source>
        <strain evidence="3 4">Thorbecke inbred</strain>
    </source>
</reference>
<evidence type="ECO:0000313" key="3">
    <source>
        <dbReference type="Ensembl" id="ENSOCUP00000019180.2"/>
    </source>
</evidence>
<dbReference type="GO" id="GO:0045335">
    <property type="term" value="C:phagocytic vesicle"/>
    <property type="evidence" value="ECO:0007669"/>
    <property type="project" value="Ensembl"/>
</dbReference>
<dbReference type="HOGENOM" id="CLU_1781827_0_0_1"/>
<dbReference type="GO" id="GO:0001772">
    <property type="term" value="C:immunological synapse"/>
    <property type="evidence" value="ECO:0007669"/>
    <property type="project" value="Ensembl"/>
</dbReference>
<feature type="compositionally biased region" description="Polar residues" evidence="1">
    <location>
        <begin position="97"/>
        <end position="121"/>
    </location>
</feature>
<dbReference type="GeneTree" id="ENSGT00390000007003"/>
<dbReference type="InterPro" id="IPR052133">
    <property type="entry name" value="Immune_Signaling-Apoptosis_Reg"/>
</dbReference>
<reference evidence="3" key="3">
    <citation type="submission" date="2025-09" db="UniProtKB">
        <authorList>
            <consortium name="Ensembl"/>
        </authorList>
    </citation>
    <scope>IDENTIFICATION</scope>
    <source>
        <strain evidence="3">Thorbecke</strain>
    </source>
</reference>
<keyword evidence="4" id="KW-1185">Reference proteome</keyword>
<dbReference type="GO" id="GO:0031259">
    <property type="term" value="C:uropod membrane"/>
    <property type="evidence" value="ECO:0007669"/>
    <property type="project" value="Ensembl"/>
</dbReference>
<dbReference type="GO" id="GO:0071226">
    <property type="term" value="P:cellular response to molecule of fungal origin"/>
    <property type="evidence" value="ECO:0007669"/>
    <property type="project" value="Ensembl"/>
</dbReference>
<keyword evidence="2" id="KW-0472">Membrane</keyword>
<dbReference type="FunCoup" id="G1TQ86">
    <property type="interactions" value="20"/>
</dbReference>
<dbReference type="STRING" id="9986.ENSOCUP00000019180"/>
<proteinExistence type="predicted"/>
<dbReference type="GO" id="GO:0070374">
    <property type="term" value="P:positive regulation of ERK1 and ERK2 cascade"/>
    <property type="evidence" value="ECO:0007669"/>
    <property type="project" value="Ensembl"/>
</dbReference>
<dbReference type="GO" id="GO:0030175">
    <property type="term" value="C:filopodium"/>
    <property type="evidence" value="ECO:0007669"/>
    <property type="project" value="Ensembl"/>
</dbReference>
<dbReference type="EMBL" id="AAGW02049640">
    <property type="status" value="NOT_ANNOTATED_CDS"/>
    <property type="molecule type" value="Genomic_DNA"/>
</dbReference>
<evidence type="ECO:0000256" key="2">
    <source>
        <dbReference type="SAM" id="Phobius"/>
    </source>
</evidence>
<dbReference type="GO" id="GO:0032735">
    <property type="term" value="P:positive regulation of interleukin-12 production"/>
    <property type="evidence" value="ECO:0007669"/>
    <property type="project" value="Ensembl"/>
</dbReference>
<dbReference type="GO" id="GO:0031256">
    <property type="term" value="C:leading edge membrane"/>
    <property type="evidence" value="ECO:0007669"/>
    <property type="project" value="Ensembl"/>
</dbReference>
<dbReference type="AlphaFoldDB" id="G1TQ86"/>
<dbReference type="GO" id="GO:0060090">
    <property type="term" value="F:molecular adaptor activity"/>
    <property type="evidence" value="ECO:0007669"/>
    <property type="project" value="Ensembl"/>
</dbReference>
<dbReference type="GO" id="GO:0001726">
    <property type="term" value="C:ruffle"/>
    <property type="evidence" value="ECO:0007669"/>
    <property type="project" value="Ensembl"/>
</dbReference>
<dbReference type="Proteomes" id="UP000001811">
    <property type="component" value="Chromosome 19"/>
</dbReference>
<reference evidence="3" key="2">
    <citation type="submission" date="2025-08" db="UniProtKB">
        <authorList>
            <consortium name="Ensembl"/>
        </authorList>
    </citation>
    <scope>IDENTIFICATION</scope>
    <source>
        <strain evidence="3">Thorbecke</strain>
    </source>
</reference>
<evidence type="ECO:0000313" key="4">
    <source>
        <dbReference type="Proteomes" id="UP000001811"/>
    </source>
</evidence>
<name>G1TQ86_RABIT</name>
<dbReference type="Pfam" id="PF15050">
    <property type="entry name" value="SCIMP"/>
    <property type="match status" value="1"/>
</dbReference>
<sequence length="142" mass="16187">MDSLPVPDPTAMSWWRDNFWIILAVAMIIVSVSLGLIMYCIYRCQLRQGKKWEVVRPLKQNRRDEEKTYENVFNQSPTELPPLPPRGLPSLGDSSPQETPSLQPPTYSLVNMRNKTATSSYVEPESDYDDIEIPANTEGSLK</sequence>
<dbReference type="GO" id="GO:0032874">
    <property type="term" value="P:positive regulation of stress-activated MAPK cascade"/>
    <property type="evidence" value="ECO:0007669"/>
    <property type="project" value="Ensembl"/>
</dbReference>
<dbReference type="PaxDb" id="9986-ENSOCUP00000019180"/>
<dbReference type="InterPro" id="IPR028181">
    <property type="entry name" value="SCIMP"/>
</dbReference>
<dbReference type="GO" id="GO:0032755">
    <property type="term" value="P:positive regulation of interleukin-6 production"/>
    <property type="evidence" value="ECO:0007669"/>
    <property type="project" value="Ensembl"/>
</dbReference>
<dbReference type="GO" id="GO:0002732">
    <property type="term" value="P:positive regulation of dendritic cell cytokine production"/>
    <property type="evidence" value="ECO:0007669"/>
    <property type="project" value="Ensembl"/>
</dbReference>
<dbReference type="GO" id="GO:0031666">
    <property type="term" value="P:positive regulation of lipopolysaccharide-mediated signaling pathway"/>
    <property type="evidence" value="ECO:0007669"/>
    <property type="project" value="Ensembl"/>
</dbReference>
<protein>
    <submittedName>
        <fullName evidence="3">SLP adaptor and CSK interacting membrane protein</fullName>
    </submittedName>
</protein>
<gene>
    <name evidence="3" type="primary">SCIMP</name>
</gene>
<dbReference type="GO" id="GO:0034142">
    <property type="term" value="P:toll-like receptor 4 signaling pathway"/>
    <property type="evidence" value="ECO:0007669"/>
    <property type="project" value="Ensembl"/>
</dbReference>
<dbReference type="GO" id="GO:0034154">
    <property type="term" value="P:toll-like receptor 7 signaling pathway"/>
    <property type="evidence" value="ECO:0007669"/>
    <property type="project" value="Ensembl"/>
</dbReference>
<dbReference type="GO" id="GO:0097197">
    <property type="term" value="C:tetraspanin-enriched microdomain"/>
    <property type="evidence" value="ECO:0007669"/>
    <property type="project" value="Ensembl"/>
</dbReference>
<keyword evidence="2" id="KW-0812">Transmembrane</keyword>
<accession>G1TQ86</accession>
<feature type="transmembrane region" description="Helical" evidence="2">
    <location>
        <begin position="20"/>
        <end position="42"/>
    </location>
</feature>
<keyword evidence="2" id="KW-1133">Transmembrane helix</keyword>
<dbReference type="GO" id="GO:0038123">
    <property type="term" value="P:toll-like receptor TLR1:TLR2 signaling pathway"/>
    <property type="evidence" value="ECO:0007669"/>
    <property type="project" value="Ensembl"/>
</dbReference>
<dbReference type="GO" id="GO:0034138">
    <property type="term" value="P:toll-like receptor 3 signaling pathway"/>
    <property type="evidence" value="ECO:0007669"/>
    <property type="project" value="Ensembl"/>
</dbReference>
<dbReference type="InParanoid" id="G1TQ86"/>
<feature type="region of interest" description="Disordered" evidence="1">
    <location>
        <begin position="63"/>
        <end position="142"/>
    </location>
</feature>